<dbReference type="Gramene" id="LPERR03G22920.1">
    <property type="protein sequence ID" value="LPERR03G22920.1"/>
    <property type="gene ID" value="LPERR03G22920"/>
</dbReference>
<dbReference type="EnsemblPlants" id="LPERR03G22920.1">
    <property type="protein sequence ID" value="LPERR03G22920.1"/>
    <property type="gene ID" value="LPERR03G22920"/>
</dbReference>
<reference evidence="2" key="3">
    <citation type="submission" date="2015-04" db="UniProtKB">
        <authorList>
            <consortium name="EnsemblPlants"/>
        </authorList>
    </citation>
    <scope>IDENTIFICATION</scope>
</reference>
<evidence type="ECO:0000256" key="1">
    <source>
        <dbReference type="SAM" id="MobiDB-lite"/>
    </source>
</evidence>
<accession>A0A0D9VWY0</accession>
<sequence>MSAVVIHLDWQPVKRRPKLRRGPRDGARTSRAGKDGCKGEVQMEEKGRGVGKRAHCSGGGRQDLSNSCGTHGARGEQLGEAAPKMCVGRAKLWRWRRELAVARRRRQRVRGDGGADFSIWSR</sequence>
<dbReference type="AlphaFoldDB" id="A0A0D9VWY0"/>
<evidence type="ECO:0000313" key="3">
    <source>
        <dbReference type="Proteomes" id="UP000032180"/>
    </source>
</evidence>
<feature type="compositionally biased region" description="Basic and acidic residues" evidence="1">
    <location>
        <begin position="22"/>
        <end position="48"/>
    </location>
</feature>
<reference evidence="2 3" key="1">
    <citation type="submission" date="2012-08" db="EMBL/GenBank/DDBJ databases">
        <title>Oryza genome evolution.</title>
        <authorList>
            <person name="Wing R.A."/>
        </authorList>
    </citation>
    <scope>NUCLEOTIDE SEQUENCE</scope>
</reference>
<keyword evidence="3" id="KW-1185">Reference proteome</keyword>
<name>A0A0D9VWY0_9ORYZ</name>
<evidence type="ECO:0000313" key="2">
    <source>
        <dbReference type="EnsemblPlants" id="LPERR03G22920.1"/>
    </source>
</evidence>
<dbReference type="Proteomes" id="UP000032180">
    <property type="component" value="Chromosome 3"/>
</dbReference>
<reference evidence="3" key="2">
    <citation type="submission" date="2013-12" db="EMBL/GenBank/DDBJ databases">
        <authorList>
            <person name="Yu Y."/>
            <person name="Lee S."/>
            <person name="de Baynast K."/>
            <person name="Wissotski M."/>
            <person name="Liu L."/>
            <person name="Talag J."/>
            <person name="Goicoechea J."/>
            <person name="Angelova A."/>
            <person name="Jetty R."/>
            <person name="Kudrna D."/>
            <person name="Golser W."/>
            <person name="Rivera L."/>
            <person name="Zhang J."/>
            <person name="Wing R."/>
        </authorList>
    </citation>
    <scope>NUCLEOTIDE SEQUENCE</scope>
</reference>
<protein>
    <submittedName>
        <fullName evidence="2">Uncharacterized protein</fullName>
    </submittedName>
</protein>
<organism evidence="2 3">
    <name type="scientific">Leersia perrieri</name>
    <dbReference type="NCBI Taxonomy" id="77586"/>
    <lineage>
        <taxon>Eukaryota</taxon>
        <taxon>Viridiplantae</taxon>
        <taxon>Streptophyta</taxon>
        <taxon>Embryophyta</taxon>
        <taxon>Tracheophyta</taxon>
        <taxon>Spermatophyta</taxon>
        <taxon>Magnoliopsida</taxon>
        <taxon>Liliopsida</taxon>
        <taxon>Poales</taxon>
        <taxon>Poaceae</taxon>
        <taxon>BOP clade</taxon>
        <taxon>Oryzoideae</taxon>
        <taxon>Oryzeae</taxon>
        <taxon>Oryzinae</taxon>
        <taxon>Leersia</taxon>
    </lineage>
</organism>
<feature type="region of interest" description="Disordered" evidence="1">
    <location>
        <begin position="13"/>
        <end position="78"/>
    </location>
</feature>
<dbReference type="HOGENOM" id="CLU_2030059_0_0_1"/>
<proteinExistence type="predicted"/>